<dbReference type="PROSITE" id="PS50112">
    <property type="entry name" value="PAS"/>
    <property type="match status" value="1"/>
</dbReference>
<organism evidence="15 16">
    <name type="scientific">Aquabacterium olei</name>
    <dbReference type="NCBI Taxonomy" id="1296669"/>
    <lineage>
        <taxon>Bacteria</taxon>
        <taxon>Pseudomonadati</taxon>
        <taxon>Pseudomonadota</taxon>
        <taxon>Betaproteobacteria</taxon>
        <taxon>Burkholderiales</taxon>
        <taxon>Aquabacterium</taxon>
    </lineage>
</organism>
<dbReference type="OrthoDB" id="9812260at2"/>
<dbReference type="Pfam" id="PF02518">
    <property type="entry name" value="HATPase_c"/>
    <property type="match status" value="1"/>
</dbReference>
<proteinExistence type="predicted"/>
<evidence type="ECO:0000313" key="16">
    <source>
        <dbReference type="Proteomes" id="UP000244892"/>
    </source>
</evidence>
<evidence type="ECO:0000256" key="10">
    <source>
        <dbReference type="ARBA" id="ARBA00022989"/>
    </source>
</evidence>
<keyword evidence="8" id="KW-0418">Kinase</keyword>
<evidence type="ECO:0000256" key="8">
    <source>
        <dbReference type="ARBA" id="ARBA00022777"/>
    </source>
</evidence>
<dbReference type="Gene3D" id="3.30.450.20">
    <property type="entry name" value="PAS domain"/>
    <property type="match status" value="2"/>
</dbReference>
<evidence type="ECO:0000256" key="9">
    <source>
        <dbReference type="ARBA" id="ARBA00022840"/>
    </source>
</evidence>
<dbReference type="PROSITE" id="PS50109">
    <property type="entry name" value="HIS_KIN"/>
    <property type="match status" value="1"/>
</dbReference>
<gene>
    <name evidence="15" type="ORF">DEH84_03105</name>
</gene>
<dbReference type="Gene3D" id="1.10.287.130">
    <property type="match status" value="1"/>
</dbReference>
<evidence type="ECO:0000256" key="6">
    <source>
        <dbReference type="ARBA" id="ARBA00022692"/>
    </source>
</evidence>
<keyword evidence="4" id="KW-0597">Phosphoprotein</keyword>
<dbReference type="InterPro" id="IPR050351">
    <property type="entry name" value="BphY/WalK/GraS-like"/>
</dbReference>
<keyword evidence="9" id="KW-0067">ATP-binding</keyword>
<dbReference type="SMART" id="SM00388">
    <property type="entry name" value="HisKA"/>
    <property type="match status" value="1"/>
</dbReference>
<feature type="domain" description="Histidine kinase" evidence="13">
    <location>
        <begin position="319"/>
        <end position="550"/>
    </location>
</feature>
<dbReference type="Proteomes" id="UP000244892">
    <property type="component" value="Chromosome"/>
</dbReference>
<dbReference type="InterPro" id="IPR036890">
    <property type="entry name" value="HATPase_C_sf"/>
</dbReference>
<dbReference type="PRINTS" id="PR00344">
    <property type="entry name" value="BCTRLSENSOR"/>
</dbReference>
<evidence type="ECO:0000256" key="2">
    <source>
        <dbReference type="ARBA" id="ARBA00004141"/>
    </source>
</evidence>
<evidence type="ECO:0000256" key="4">
    <source>
        <dbReference type="ARBA" id="ARBA00022553"/>
    </source>
</evidence>
<dbReference type="EC" id="2.7.13.3" evidence="3"/>
<name>A0A2U8FQ48_9BURK</name>
<sequence>MDVRPPSHTAIEPESQLRAYRAMVAHANDAMLLLDSEQIVACNPAAERLFGRPVAELVGMNPAALSPAQQPDGQASAVGVRDHIMRAREGESQRFLWLHQRQNGETFTAEVTLSAALHDAASDRLQLVAVLRDVTAAQAAAQALQASEQRFRKLFELAPIPLALTTADGSLVDINRQWTRLLGYTAADLHHIDQWWSLAYPDPAYRAHVKALWTKGYQDVREQGRELHPVELRVHDKAGRAHHLVVGGAMVGEHMLTSFYDVTDRRKAQQELEDLNASLEARVQARTAELQAAFEELRHTQDELVRREKLASLGALVAGMAHELNTPIGNAVIVASTLSDLRRQFDGEVAQGLRRSALTRFTADVAEAVDVMERNLRRAAELIAGFRQVAVDQSSHQRRPFELSEVVHELQLALSPTLRRRGVQWVEQVPAGLQMDSYPGPLSQVLMNIVNNAVMHAFDQQASPRIAVHAEPVSDTHIQITLHDNGCGIAPEHQQRVFDPFFTTRLGRGGSGLGMHIVYSLVTGLLGGRVHLDSTPGHGCTLTLTLPRTAPAATPLPTS</sequence>
<keyword evidence="16" id="KW-1185">Reference proteome</keyword>
<comment type="catalytic activity">
    <reaction evidence="1">
        <text>ATP + protein L-histidine = ADP + protein N-phospho-L-histidine.</text>
        <dbReference type="EC" id="2.7.13.3"/>
    </reaction>
</comment>
<dbReference type="RefSeq" id="WP_109034685.1">
    <property type="nucleotide sequence ID" value="NZ_CP029210.1"/>
</dbReference>
<keyword evidence="5" id="KW-0808">Transferase</keyword>
<dbReference type="SUPFAM" id="SSF47384">
    <property type="entry name" value="Homodimeric domain of signal transducing histidine kinase"/>
    <property type="match status" value="1"/>
</dbReference>
<keyword evidence="12" id="KW-0472">Membrane</keyword>
<dbReference type="GO" id="GO:0000155">
    <property type="term" value="F:phosphorelay sensor kinase activity"/>
    <property type="evidence" value="ECO:0007669"/>
    <property type="project" value="InterPro"/>
</dbReference>
<evidence type="ECO:0000256" key="12">
    <source>
        <dbReference type="ARBA" id="ARBA00023136"/>
    </source>
</evidence>
<dbReference type="Pfam" id="PF13426">
    <property type="entry name" value="PAS_9"/>
    <property type="match status" value="1"/>
</dbReference>
<dbReference type="SMART" id="SM00387">
    <property type="entry name" value="HATPase_c"/>
    <property type="match status" value="1"/>
</dbReference>
<evidence type="ECO:0000313" key="15">
    <source>
        <dbReference type="EMBL" id="AWI52524.1"/>
    </source>
</evidence>
<evidence type="ECO:0000259" key="14">
    <source>
        <dbReference type="PROSITE" id="PS50112"/>
    </source>
</evidence>
<evidence type="ECO:0000256" key="5">
    <source>
        <dbReference type="ARBA" id="ARBA00022679"/>
    </source>
</evidence>
<reference evidence="15 16" key="1">
    <citation type="submission" date="2018-05" db="EMBL/GenBank/DDBJ databases">
        <title>complete genome sequence of Aquabacterium olei NBRC 110486.</title>
        <authorList>
            <person name="Tang B."/>
            <person name="Chang J."/>
            <person name="Zhang L."/>
            <person name="Yang H."/>
        </authorList>
    </citation>
    <scope>NUCLEOTIDE SEQUENCE [LARGE SCALE GENOMIC DNA]</scope>
    <source>
        <strain evidence="15 16">NBRC 110486</strain>
    </source>
</reference>
<dbReference type="NCBIfam" id="TIGR00229">
    <property type="entry name" value="sensory_box"/>
    <property type="match status" value="2"/>
</dbReference>
<dbReference type="InterPro" id="IPR035965">
    <property type="entry name" value="PAS-like_dom_sf"/>
</dbReference>
<dbReference type="GO" id="GO:0030295">
    <property type="term" value="F:protein kinase activator activity"/>
    <property type="evidence" value="ECO:0007669"/>
    <property type="project" value="TreeGrafter"/>
</dbReference>
<keyword evidence="7" id="KW-0547">Nucleotide-binding</keyword>
<dbReference type="InterPro" id="IPR004358">
    <property type="entry name" value="Sig_transdc_His_kin-like_C"/>
</dbReference>
<dbReference type="GO" id="GO:0000156">
    <property type="term" value="F:phosphorelay response regulator activity"/>
    <property type="evidence" value="ECO:0007669"/>
    <property type="project" value="TreeGrafter"/>
</dbReference>
<evidence type="ECO:0000259" key="13">
    <source>
        <dbReference type="PROSITE" id="PS50109"/>
    </source>
</evidence>
<dbReference type="Gene3D" id="3.30.565.10">
    <property type="entry name" value="Histidine kinase-like ATPase, C-terminal domain"/>
    <property type="match status" value="1"/>
</dbReference>
<dbReference type="InterPro" id="IPR005467">
    <property type="entry name" value="His_kinase_dom"/>
</dbReference>
<dbReference type="CDD" id="cd00130">
    <property type="entry name" value="PAS"/>
    <property type="match status" value="1"/>
</dbReference>
<evidence type="ECO:0000256" key="1">
    <source>
        <dbReference type="ARBA" id="ARBA00000085"/>
    </source>
</evidence>
<accession>A0A2U8FQ48</accession>
<dbReference type="Pfam" id="PF13188">
    <property type="entry name" value="PAS_8"/>
    <property type="match status" value="1"/>
</dbReference>
<keyword evidence="10" id="KW-1133">Transmembrane helix</keyword>
<feature type="domain" description="PAS" evidence="14">
    <location>
        <begin position="147"/>
        <end position="189"/>
    </location>
</feature>
<dbReference type="PANTHER" id="PTHR42878">
    <property type="entry name" value="TWO-COMPONENT HISTIDINE KINASE"/>
    <property type="match status" value="1"/>
</dbReference>
<evidence type="ECO:0000256" key="7">
    <source>
        <dbReference type="ARBA" id="ARBA00022741"/>
    </source>
</evidence>
<dbReference type="CDD" id="cd00082">
    <property type="entry name" value="HisKA"/>
    <property type="match status" value="1"/>
</dbReference>
<dbReference type="GO" id="GO:0005524">
    <property type="term" value="F:ATP binding"/>
    <property type="evidence" value="ECO:0007669"/>
    <property type="project" value="UniProtKB-KW"/>
</dbReference>
<dbReference type="KEGG" id="aon:DEH84_03105"/>
<evidence type="ECO:0000256" key="11">
    <source>
        <dbReference type="ARBA" id="ARBA00023012"/>
    </source>
</evidence>
<evidence type="ECO:0000256" key="3">
    <source>
        <dbReference type="ARBA" id="ARBA00012438"/>
    </source>
</evidence>
<dbReference type="SUPFAM" id="SSF55785">
    <property type="entry name" value="PYP-like sensor domain (PAS domain)"/>
    <property type="match status" value="2"/>
</dbReference>
<dbReference type="PANTHER" id="PTHR42878:SF7">
    <property type="entry name" value="SENSOR HISTIDINE KINASE GLRK"/>
    <property type="match status" value="1"/>
</dbReference>
<dbReference type="GO" id="GO:0007234">
    <property type="term" value="P:osmosensory signaling via phosphorelay pathway"/>
    <property type="evidence" value="ECO:0007669"/>
    <property type="project" value="TreeGrafter"/>
</dbReference>
<dbReference type="EMBL" id="CP029210">
    <property type="protein sequence ID" value="AWI52524.1"/>
    <property type="molecule type" value="Genomic_DNA"/>
</dbReference>
<keyword evidence="6" id="KW-0812">Transmembrane</keyword>
<protein>
    <recommendedName>
        <fullName evidence="3">histidine kinase</fullName>
        <ecNumber evidence="3">2.7.13.3</ecNumber>
    </recommendedName>
</protein>
<dbReference type="SMART" id="SM00091">
    <property type="entry name" value="PAS"/>
    <property type="match status" value="2"/>
</dbReference>
<dbReference type="InterPro" id="IPR000014">
    <property type="entry name" value="PAS"/>
</dbReference>
<dbReference type="GO" id="GO:0016020">
    <property type="term" value="C:membrane"/>
    <property type="evidence" value="ECO:0007669"/>
    <property type="project" value="UniProtKB-SubCell"/>
</dbReference>
<comment type="subcellular location">
    <subcellularLocation>
        <location evidence="2">Membrane</location>
        <topology evidence="2">Multi-pass membrane protein</topology>
    </subcellularLocation>
</comment>
<dbReference type="SUPFAM" id="SSF55874">
    <property type="entry name" value="ATPase domain of HSP90 chaperone/DNA topoisomerase II/histidine kinase"/>
    <property type="match status" value="1"/>
</dbReference>
<dbReference type="InterPro" id="IPR003594">
    <property type="entry name" value="HATPase_dom"/>
</dbReference>
<keyword evidence="11" id="KW-0902">Two-component regulatory system</keyword>
<dbReference type="AlphaFoldDB" id="A0A2U8FQ48"/>
<dbReference type="InterPro" id="IPR036097">
    <property type="entry name" value="HisK_dim/P_sf"/>
</dbReference>
<dbReference type="InterPro" id="IPR003661">
    <property type="entry name" value="HisK_dim/P_dom"/>
</dbReference>